<accession>X1CG61</accession>
<reference evidence="4" key="1">
    <citation type="journal article" date="2014" name="Front. Microbiol.">
        <title>High frequency of phylogenetically diverse reductive dehalogenase-homologous genes in deep subseafloor sedimentary metagenomes.</title>
        <authorList>
            <person name="Kawai M."/>
            <person name="Futagami T."/>
            <person name="Toyoda A."/>
            <person name="Takaki Y."/>
            <person name="Nishi S."/>
            <person name="Hori S."/>
            <person name="Arai W."/>
            <person name="Tsubouchi T."/>
            <person name="Morono Y."/>
            <person name="Uchiyama I."/>
            <person name="Ito T."/>
            <person name="Fujiyama A."/>
            <person name="Inagaki F."/>
            <person name="Takami H."/>
        </authorList>
    </citation>
    <scope>NUCLEOTIDE SEQUENCE</scope>
    <source>
        <strain evidence="4">Expedition CK06-06</strain>
    </source>
</reference>
<dbReference type="InterPro" id="IPR006558">
    <property type="entry name" value="LamG-like"/>
</dbReference>
<organism evidence="4">
    <name type="scientific">marine sediment metagenome</name>
    <dbReference type="NCBI Taxonomy" id="412755"/>
    <lineage>
        <taxon>unclassified sequences</taxon>
        <taxon>metagenomes</taxon>
        <taxon>ecological metagenomes</taxon>
    </lineage>
</organism>
<gene>
    <name evidence="4" type="ORF">S01H4_57335</name>
</gene>
<dbReference type="SUPFAM" id="SSF49899">
    <property type="entry name" value="Concanavalin A-like lectins/glucanases"/>
    <property type="match status" value="1"/>
</dbReference>
<dbReference type="Gene3D" id="2.60.120.200">
    <property type="match status" value="1"/>
</dbReference>
<protein>
    <recommendedName>
        <fullName evidence="3">LamG-like jellyroll fold domain-containing protein</fullName>
    </recommendedName>
</protein>
<comment type="caution">
    <text evidence="4">The sequence shown here is derived from an EMBL/GenBank/DDBJ whole genome shotgun (WGS) entry which is preliminary data.</text>
</comment>
<sequence>MAWIYPTKTTWGTILDKYVAATNKGYRFRTVNDDRLLGYVGTDAVNRIVFYSTATINQNAWNHVVMVFNGDTIRFYFDGQLDTISPANAIAIAVNALDVRIGISQALIEWFFGRIDEVRIFNRVLPPAEILNIFNAEKPFHW</sequence>
<evidence type="ECO:0000259" key="3">
    <source>
        <dbReference type="SMART" id="SM00560"/>
    </source>
</evidence>
<feature type="domain" description="LamG-like jellyroll fold" evidence="3">
    <location>
        <begin position="2"/>
        <end position="128"/>
    </location>
</feature>
<dbReference type="EMBL" id="BART01033339">
    <property type="protein sequence ID" value="GAH06642.1"/>
    <property type="molecule type" value="Genomic_DNA"/>
</dbReference>
<dbReference type="SMART" id="SM00560">
    <property type="entry name" value="LamGL"/>
    <property type="match status" value="1"/>
</dbReference>
<dbReference type="AlphaFoldDB" id="X1CG61"/>
<evidence type="ECO:0000313" key="4">
    <source>
        <dbReference type="EMBL" id="GAH06642.1"/>
    </source>
</evidence>
<evidence type="ECO:0000256" key="1">
    <source>
        <dbReference type="ARBA" id="ARBA00022729"/>
    </source>
</evidence>
<proteinExistence type="predicted"/>
<keyword evidence="2" id="KW-1015">Disulfide bond</keyword>
<name>X1CG61_9ZZZZ</name>
<evidence type="ECO:0000256" key="2">
    <source>
        <dbReference type="ARBA" id="ARBA00023157"/>
    </source>
</evidence>
<keyword evidence="1" id="KW-0732">Signal</keyword>
<dbReference type="InterPro" id="IPR013320">
    <property type="entry name" value="ConA-like_dom_sf"/>
</dbReference>
<dbReference type="Pfam" id="PF13385">
    <property type="entry name" value="Laminin_G_3"/>
    <property type="match status" value="1"/>
</dbReference>